<dbReference type="KEGG" id="fgr:FGSG_05730"/>
<proteinExistence type="predicted"/>
<protein>
    <submittedName>
        <fullName evidence="1">Uncharacterized protein</fullName>
    </submittedName>
</protein>
<reference evidence="1" key="3">
    <citation type="submission" date="2017-01" db="UniProtKB">
        <authorList>
            <consortium name="EnsemblFungi"/>
        </authorList>
    </citation>
    <scope>IDENTIFICATION</scope>
    <source>
        <strain evidence="1">PH-1 / ATCC MYA-4620 / FGSC 9075 / NRRL 31084</strain>
    </source>
</reference>
<dbReference type="RefSeq" id="XP_011324311.1">
    <property type="nucleotide sequence ID" value="XM_011326009.1"/>
</dbReference>
<gene>
    <name evidence="1" type="primary">FG05730.1</name>
</gene>
<dbReference type="AlphaFoldDB" id="I1RNY4"/>
<evidence type="ECO:0000313" key="1">
    <source>
        <dbReference type="EnsemblFungi" id="CEF86350"/>
    </source>
</evidence>
<dbReference type="HOGENOM" id="CLU_1686745_0_0_1"/>
<sequence length="156" mass="17860">MILDPNIGAWQGTRVLPREAKQTCHDDMQSDTCEKPAMSTGRLALVVELLQPADHLCIIAKMPKRIKKLVVLRQALRILCGHCTHNSNSWMVIYKGWDGIWHAFTMALTRTIGSWRSDSHLGNSRILLMHDRVALVLRFANSISRTNFHLRDNYKN</sequence>
<name>I1RNY4_GIBZE</name>
<dbReference type="EMBL" id="HG970334">
    <property type="status" value="NOT_ANNOTATED_CDS"/>
    <property type="molecule type" value="Genomic_DNA"/>
</dbReference>
<accession>I1RNY4</accession>
<reference evidence="1" key="2">
    <citation type="journal article" date="2010" name="Nature">
        <title>Comparative genomics reveals mobile pathogenicity chromosomes in Fusarium.</title>
        <authorList>
            <person name="Ma L.J."/>
            <person name="van der Does H.C."/>
            <person name="Borkovich K.A."/>
            <person name="Coleman J.J."/>
            <person name="Daboussi M.J."/>
            <person name="Di Pietro A."/>
            <person name="Dufresne M."/>
            <person name="Freitag M."/>
            <person name="Grabherr M."/>
            <person name="Henrissat B."/>
            <person name="Houterman P.M."/>
            <person name="Kang S."/>
            <person name="Shim W.B."/>
            <person name="Woloshuk C."/>
            <person name="Xie X."/>
            <person name="Xu J.R."/>
            <person name="Antoniw J."/>
            <person name="Baker S.E."/>
            <person name="Bluhm B.H."/>
            <person name="Breakspear A."/>
            <person name="Brown D.W."/>
            <person name="Butchko R.A."/>
            <person name="Chapman S."/>
            <person name="Coulson R."/>
            <person name="Coutinho P.M."/>
            <person name="Danchin E.G."/>
            <person name="Diener A."/>
            <person name="Gale L.R."/>
            <person name="Gardiner D.M."/>
            <person name="Goff S."/>
            <person name="Hammond-Kosack K.E."/>
            <person name="Hilburn K."/>
            <person name="Hua-Van A."/>
            <person name="Jonkers W."/>
            <person name="Kazan K."/>
            <person name="Kodira C.D."/>
            <person name="Koehrsen M."/>
            <person name="Kumar L."/>
            <person name="Lee Y.H."/>
            <person name="Li L."/>
            <person name="Manners J.M."/>
            <person name="Miranda-Saavedra D."/>
            <person name="Mukherjee M."/>
            <person name="Park G."/>
            <person name="Park J."/>
            <person name="Park S.Y."/>
            <person name="Proctor R.H."/>
            <person name="Regev A."/>
            <person name="Ruiz-Roldan M.C."/>
            <person name="Sain D."/>
            <person name="Sakthikumar S."/>
            <person name="Sykes S."/>
            <person name="Schwartz D.C."/>
            <person name="Turgeon B.G."/>
            <person name="Wapinski I."/>
            <person name="Yoder O."/>
            <person name="Young S."/>
            <person name="Zeng Q."/>
            <person name="Zhou S."/>
            <person name="Galagan J."/>
            <person name="Cuomo C.A."/>
            <person name="Kistler H.C."/>
            <person name="Rep M."/>
        </authorList>
    </citation>
    <scope>GENOME REANNOTATION</scope>
    <source>
        <strain evidence="1">PH-1 / ATCC MYA-4620 / FGSC 9075 / NRRL 31084</strain>
    </source>
</reference>
<dbReference type="EnsemblFungi" id="CEF86350">
    <property type="protein sequence ID" value="CEF86350"/>
    <property type="gene ID" value="FGRRES_20274"/>
</dbReference>
<reference evidence="1" key="1">
    <citation type="journal article" date="2007" name="Science">
        <title>The Fusarium graminearum genome reveals a link between localized polymorphism and pathogen specialization.</title>
        <authorList>
            <person name="Cuomo C.A."/>
            <person name="Gueldener U."/>
            <person name="Xu J.-R."/>
            <person name="Trail F."/>
            <person name="Turgeon B.G."/>
            <person name="Di Pietro A."/>
            <person name="Walton J.D."/>
            <person name="Ma L.-J."/>
            <person name="Baker S.E."/>
            <person name="Rep M."/>
            <person name="Adam G."/>
            <person name="Antoniw J."/>
            <person name="Baldwin T."/>
            <person name="Calvo S.E."/>
            <person name="Chang Y.-L."/>
            <person name="DeCaprio D."/>
            <person name="Gale L.R."/>
            <person name="Gnerre S."/>
            <person name="Goswami R.S."/>
            <person name="Hammond-Kosack K."/>
            <person name="Harris L.J."/>
            <person name="Hilburn K."/>
            <person name="Kennell J.C."/>
            <person name="Kroken S."/>
            <person name="Magnuson J.K."/>
            <person name="Mannhaupt G."/>
            <person name="Mauceli E.W."/>
            <person name="Mewes H.-W."/>
            <person name="Mitterbauer R."/>
            <person name="Muehlbauer G."/>
            <person name="Muensterkoetter M."/>
            <person name="Nelson D."/>
            <person name="O'Donnell K."/>
            <person name="Ouellet T."/>
            <person name="Qi W."/>
            <person name="Quesneville H."/>
            <person name="Roncero M.I.G."/>
            <person name="Seong K.-Y."/>
            <person name="Tetko I.V."/>
            <person name="Urban M."/>
            <person name="Waalwijk C."/>
            <person name="Ward T.J."/>
            <person name="Yao J."/>
            <person name="Birren B.W."/>
            <person name="Kistler H.C."/>
        </authorList>
    </citation>
    <scope>NUCLEOTIDE SEQUENCE [LARGE SCALE GENOMIC DNA]</scope>
    <source>
        <strain evidence="1">PH-1 / ATCC MYA-4620 / FGSC 9075 / NRRL 31084</strain>
    </source>
</reference>
<organism evidence="1">
    <name type="scientific">Gibberella zeae (strain ATCC MYA-4620 / CBS 123657 / FGSC 9075 / NRRL 31084 / PH-1)</name>
    <name type="common">Wheat head blight fungus</name>
    <name type="synonym">Fusarium graminearum</name>
    <dbReference type="NCBI Taxonomy" id="229533"/>
    <lineage>
        <taxon>Eukaryota</taxon>
        <taxon>Fungi</taxon>
        <taxon>Dikarya</taxon>
        <taxon>Ascomycota</taxon>
        <taxon>Pezizomycotina</taxon>
        <taxon>Sordariomycetes</taxon>
        <taxon>Hypocreomycetidae</taxon>
        <taxon>Hypocreales</taxon>
        <taxon>Nectriaceae</taxon>
        <taxon>Fusarium</taxon>
    </lineage>
</organism>
<dbReference type="OrthoDB" id="5125452at2759"/>